<evidence type="ECO:0000256" key="1">
    <source>
        <dbReference type="SAM" id="MobiDB-lite"/>
    </source>
</evidence>
<organism evidence="2 3">
    <name type="scientific">Salinactinospora qingdaonensis</name>
    <dbReference type="NCBI Taxonomy" id="702744"/>
    <lineage>
        <taxon>Bacteria</taxon>
        <taxon>Bacillati</taxon>
        <taxon>Actinomycetota</taxon>
        <taxon>Actinomycetes</taxon>
        <taxon>Streptosporangiales</taxon>
        <taxon>Nocardiopsidaceae</taxon>
        <taxon>Salinactinospora</taxon>
    </lineage>
</organism>
<protein>
    <submittedName>
        <fullName evidence="2">Uncharacterized protein</fullName>
    </submittedName>
</protein>
<proteinExistence type="predicted"/>
<evidence type="ECO:0000313" key="2">
    <source>
        <dbReference type="EMBL" id="GAA3754717.1"/>
    </source>
</evidence>
<feature type="region of interest" description="Disordered" evidence="1">
    <location>
        <begin position="1"/>
        <end position="32"/>
    </location>
</feature>
<accession>A0ABP7G9B5</accession>
<comment type="caution">
    <text evidence="2">The sequence shown here is derived from an EMBL/GenBank/DDBJ whole genome shotgun (WGS) entry which is preliminary data.</text>
</comment>
<reference evidence="3" key="1">
    <citation type="journal article" date="2019" name="Int. J. Syst. Evol. Microbiol.">
        <title>The Global Catalogue of Microorganisms (GCM) 10K type strain sequencing project: providing services to taxonomists for standard genome sequencing and annotation.</title>
        <authorList>
            <consortium name="The Broad Institute Genomics Platform"/>
            <consortium name="The Broad Institute Genome Sequencing Center for Infectious Disease"/>
            <person name="Wu L."/>
            <person name="Ma J."/>
        </authorList>
    </citation>
    <scope>NUCLEOTIDE SEQUENCE [LARGE SCALE GENOMIC DNA]</scope>
    <source>
        <strain evidence="3">JCM 17137</strain>
    </source>
</reference>
<sequence>MSPCAAGRPAFPGGAPRIRGGDGAHPTTAAPDLPLLASPARAACPAIGRQDHREYYRLATLVAIMSPAMAPTSWPPWAARPLEQIKIYVQNQKNR</sequence>
<evidence type="ECO:0000313" key="3">
    <source>
        <dbReference type="Proteomes" id="UP001500908"/>
    </source>
</evidence>
<gene>
    <name evidence="2" type="ORF">GCM10022402_36770</name>
</gene>
<dbReference type="EMBL" id="BAABDD010000019">
    <property type="protein sequence ID" value="GAA3754717.1"/>
    <property type="molecule type" value="Genomic_DNA"/>
</dbReference>
<keyword evidence="3" id="KW-1185">Reference proteome</keyword>
<dbReference type="Proteomes" id="UP001500908">
    <property type="component" value="Unassembled WGS sequence"/>
</dbReference>
<name>A0ABP7G9B5_9ACTN</name>